<keyword evidence="7" id="KW-0143">Chaperone</keyword>
<evidence type="ECO:0000256" key="3">
    <source>
        <dbReference type="ARBA" id="ARBA00022723"/>
    </source>
</evidence>
<dbReference type="GO" id="GO:0016531">
    <property type="term" value="F:copper chaperone activity"/>
    <property type="evidence" value="ECO:0007669"/>
    <property type="project" value="InterPro"/>
</dbReference>
<keyword evidence="10" id="KW-1133">Transmembrane helix</keyword>
<name>A0AAN6GNU9_9BASI</name>
<keyword evidence="12" id="KW-1185">Reference proteome</keyword>
<comment type="caution">
    <text evidence="11">The sequence shown here is derived from an EMBL/GenBank/DDBJ whole genome shotgun (WGS) entry which is preliminary data.</text>
</comment>
<evidence type="ECO:0000313" key="11">
    <source>
        <dbReference type="EMBL" id="KAK0549396.1"/>
    </source>
</evidence>
<proteinExistence type="inferred from homology"/>
<evidence type="ECO:0000256" key="1">
    <source>
        <dbReference type="ARBA" id="ARBA00004569"/>
    </source>
</evidence>
<feature type="binding site" evidence="8">
    <location>
        <position position="187"/>
    </location>
    <ligand>
        <name>Cu cation</name>
        <dbReference type="ChEBI" id="CHEBI:23378"/>
    </ligand>
</feature>
<dbReference type="GO" id="GO:0005507">
    <property type="term" value="F:copper ion binding"/>
    <property type="evidence" value="ECO:0007669"/>
    <property type="project" value="InterPro"/>
</dbReference>
<evidence type="ECO:0000256" key="7">
    <source>
        <dbReference type="ARBA" id="ARBA00023186"/>
    </source>
</evidence>
<dbReference type="GO" id="GO:0005758">
    <property type="term" value="C:mitochondrial intermembrane space"/>
    <property type="evidence" value="ECO:0007669"/>
    <property type="project" value="UniProtKB-SubCell"/>
</dbReference>
<dbReference type="PANTHER" id="PTHR37849:SF1">
    <property type="entry name" value="YALI0E11605P"/>
    <property type="match status" value="1"/>
</dbReference>
<accession>A0AAN6GNU9</accession>
<dbReference type="AlphaFoldDB" id="A0AAN6GNU9"/>
<evidence type="ECO:0000256" key="6">
    <source>
        <dbReference type="ARBA" id="ARBA00023157"/>
    </source>
</evidence>
<evidence type="ECO:0000256" key="8">
    <source>
        <dbReference type="PIRSR" id="PIRSR607745-1"/>
    </source>
</evidence>
<dbReference type="Gene3D" id="1.10.287.1130">
    <property type="entry name" value="CytochromE C oxidase copper chaperone"/>
    <property type="match status" value="1"/>
</dbReference>
<dbReference type="PROSITE" id="PS51808">
    <property type="entry name" value="CHCH"/>
    <property type="match status" value="1"/>
</dbReference>
<keyword evidence="5" id="KW-0496">Mitochondrion</keyword>
<evidence type="ECO:0000256" key="10">
    <source>
        <dbReference type="SAM" id="Phobius"/>
    </source>
</evidence>
<dbReference type="InterPro" id="IPR007745">
    <property type="entry name" value="Cyt_c_oxidase_Cu-chaperone"/>
</dbReference>
<keyword evidence="10" id="KW-0812">Transmembrane</keyword>
<evidence type="ECO:0000256" key="2">
    <source>
        <dbReference type="ARBA" id="ARBA00009241"/>
    </source>
</evidence>
<organism evidence="11 12">
    <name type="scientific">Tilletia horrida</name>
    <dbReference type="NCBI Taxonomy" id="155126"/>
    <lineage>
        <taxon>Eukaryota</taxon>
        <taxon>Fungi</taxon>
        <taxon>Dikarya</taxon>
        <taxon>Basidiomycota</taxon>
        <taxon>Ustilaginomycotina</taxon>
        <taxon>Exobasidiomycetes</taxon>
        <taxon>Tilletiales</taxon>
        <taxon>Tilletiaceae</taxon>
        <taxon>Tilletia</taxon>
    </lineage>
</organism>
<dbReference type="PANTHER" id="PTHR37849">
    <property type="entry name" value="YALI0E11605P"/>
    <property type="match status" value="1"/>
</dbReference>
<evidence type="ECO:0000313" key="12">
    <source>
        <dbReference type="Proteomes" id="UP001176517"/>
    </source>
</evidence>
<reference evidence="11" key="1">
    <citation type="journal article" date="2023" name="PhytoFront">
        <title>Draft Genome Resources of Seven Strains of Tilletia horrida, Causal Agent of Kernel Smut of Rice.</title>
        <authorList>
            <person name="Khanal S."/>
            <person name="Antony Babu S."/>
            <person name="Zhou X.G."/>
        </authorList>
    </citation>
    <scope>NUCLEOTIDE SEQUENCE</scope>
    <source>
        <strain evidence="11">TX6</strain>
    </source>
</reference>
<comment type="similarity">
    <text evidence="2">Belongs to the COX17 family.</text>
</comment>
<keyword evidence="3 8" id="KW-0479">Metal-binding</keyword>
<comment type="subcellular location">
    <subcellularLocation>
        <location evidence="1">Mitochondrion intermembrane space</location>
    </subcellularLocation>
</comment>
<gene>
    <name evidence="11" type="ORF">OC846_004083</name>
</gene>
<evidence type="ECO:0000256" key="5">
    <source>
        <dbReference type="ARBA" id="ARBA00023128"/>
    </source>
</evidence>
<evidence type="ECO:0000256" key="4">
    <source>
        <dbReference type="ARBA" id="ARBA00023008"/>
    </source>
</evidence>
<dbReference type="SUPFAM" id="SSF47072">
    <property type="entry name" value="Cysteine alpha-hairpin motif"/>
    <property type="match status" value="1"/>
</dbReference>
<dbReference type="Pfam" id="PF05051">
    <property type="entry name" value="COX17"/>
    <property type="match status" value="1"/>
</dbReference>
<evidence type="ECO:0000256" key="9">
    <source>
        <dbReference type="SAM" id="Coils"/>
    </source>
</evidence>
<feature type="transmembrane region" description="Helical" evidence="10">
    <location>
        <begin position="31"/>
        <end position="50"/>
    </location>
</feature>
<keyword evidence="10" id="KW-0472">Membrane</keyword>
<dbReference type="FunFam" id="1.10.287.1130:FF:000005">
    <property type="entry name" value="Cytochrome c oxidase assembly protein subunit 17"/>
    <property type="match status" value="1"/>
</dbReference>
<feature type="binding site" evidence="8">
    <location>
        <position position="188"/>
    </location>
    <ligand>
        <name>Cu cation</name>
        <dbReference type="ChEBI" id="CHEBI:23378"/>
    </ligand>
</feature>
<sequence>MSSSSSAAPSSSNVFGSRSFRRPIGPLKSGVTGFLFGFTLASAYGYYYLVNEYKGASSSMLQSVQSLSNSSSELSATLSRVKELEADVKALQRDVETRATRAEVARNDDYYKRAYAGLHDEILEIRSQKRIVASSVVESFWPWSKSGKTDTTSVTPSAVINEKASAAPQHNKNKFVTELNPTGIKPCCACPETKSQRDDCFLKHGGFDGEAEEKCKDLVAAHRACMAKLGFKV</sequence>
<dbReference type="Proteomes" id="UP001176517">
    <property type="component" value="Unassembled WGS sequence"/>
</dbReference>
<dbReference type="InterPro" id="IPR009069">
    <property type="entry name" value="Cys_alpha_HP_mot_SF"/>
</dbReference>
<keyword evidence="4 8" id="KW-0186">Copper</keyword>
<keyword evidence="9" id="KW-0175">Coiled coil</keyword>
<keyword evidence="6" id="KW-1015">Disulfide bond</keyword>
<dbReference type="EMBL" id="JAPDMZ010000113">
    <property type="protein sequence ID" value="KAK0549396.1"/>
    <property type="molecule type" value="Genomic_DNA"/>
</dbReference>
<feature type="coiled-coil region" evidence="9">
    <location>
        <begin position="74"/>
        <end position="101"/>
    </location>
</feature>
<protein>
    <submittedName>
        <fullName evidence="11">Uncharacterized protein</fullName>
    </submittedName>
</protein>